<dbReference type="FunFam" id="3.40.50.10140:FF:000007">
    <property type="entry name" value="Disease resistance protein (TIR-NBS-LRR class)"/>
    <property type="match status" value="1"/>
</dbReference>
<feature type="domain" description="TIR" evidence="3">
    <location>
        <begin position="271"/>
        <end position="454"/>
    </location>
</feature>
<organism evidence="4">
    <name type="scientific">Salix viminalis</name>
    <name type="common">Common osier</name>
    <name type="synonym">Basket willow</name>
    <dbReference type="NCBI Taxonomy" id="40686"/>
    <lineage>
        <taxon>Eukaryota</taxon>
        <taxon>Viridiplantae</taxon>
        <taxon>Streptophyta</taxon>
        <taxon>Embryophyta</taxon>
        <taxon>Tracheophyta</taxon>
        <taxon>Spermatophyta</taxon>
        <taxon>Magnoliopsida</taxon>
        <taxon>eudicotyledons</taxon>
        <taxon>Gunneridae</taxon>
        <taxon>Pentapetalae</taxon>
        <taxon>rosids</taxon>
        <taxon>fabids</taxon>
        <taxon>Malpighiales</taxon>
        <taxon>Salicaceae</taxon>
        <taxon>Saliceae</taxon>
        <taxon>Salix</taxon>
    </lineage>
</organism>
<protein>
    <recommendedName>
        <fullName evidence="3">TIR domain-containing protein</fullName>
    </recommendedName>
</protein>
<keyword evidence="2" id="KW-0812">Transmembrane</keyword>
<dbReference type="PANTHER" id="PTHR32009:SF154">
    <property type="entry name" value="TIR DOMAIN-CONTAINING PROTEIN"/>
    <property type="match status" value="1"/>
</dbReference>
<evidence type="ECO:0000259" key="3">
    <source>
        <dbReference type="PROSITE" id="PS50104"/>
    </source>
</evidence>
<sequence>MDFSSYTYQVFLSFRGEDTRKKFTDHLYSTLTREGIITFRDDNSIQRGENIESEIERAIKESLMSVVVLSKDYASSSWCLDELVMIMDRKRTSGHLVLPVFYDVDPSQVGEQTGNYAEAFAKHRDNFQDDLERVAKWKATLKEVAYLGGMVLQDRHESLFIGDIVEEVGKKLDSTALLAPFIPWHRYRLLMKKTKMILHILYLTGAFIFAGLFLYKFICTWIFIQSKFDRSFNDDYDRVWKGFGFRGAGADSHGTWTNLIIDGKEIKSAEMLKDSGIGVPTWRSLGEDTRKSFTDHLYSTLTRAGIVTFRDDNSIQRGENIESEIERAIKESQMSVVVLSKDYASSSWCLDELVMIMDQAKTPARASPIMIGDHLYSTLTKAEIVTFRDDNSIQRGENIETAGHIVLPVFYDVDPSQVGELTGNYAEAFAKHQDNFQDDLERVEKWKATLKEVAYLGGMVLQDRFYILMIRC</sequence>
<keyword evidence="2" id="KW-1133">Transmembrane helix</keyword>
<accession>A0A6N2K7C6</accession>
<dbReference type="SMART" id="SM00255">
    <property type="entry name" value="TIR"/>
    <property type="match status" value="2"/>
</dbReference>
<dbReference type="PROSITE" id="PS50104">
    <property type="entry name" value="TIR"/>
    <property type="match status" value="2"/>
</dbReference>
<dbReference type="GO" id="GO:0007165">
    <property type="term" value="P:signal transduction"/>
    <property type="evidence" value="ECO:0007669"/>
    <property type="project" value="InterPro"/>
</dbReference>
<feature type="transmembrane region" description="Helical" evidence="2">
    <location>
        <begin position="196"/>
        <end position="224"/>
    </location>
</feature>
<dbReference type="SUPFAM" id="SSF52200">
    <property type="entry name" value="Toll/Interleukin receptor TIR domain"/>
    <property type="match status" value="3"/>
</dbReference>
<dbReference type="PANTHER" id="PTHR32009">
    <property type="entry name" value="TMV RESISTANCE PROTEIN N-LIKE"/>
    <property type="match status" value="1"/>
</dbReference>
<evidence type="ECO:0000256" key="1">
    <source>
        <dbReference type="ARBA" id="ARBA00023027"/>
    </source>
</evidence>
<reference evidence="4" key="1">
    <citation type="submission" date="2019-03" db="EMBL/GenBank/DDBJ databases">
        <authorList>
            <person name="Mank J."/>
            <person name="Almeida P."/>
        </authorList>
    </citation>
    <scope>NUCLEOTIDE SEQUENCE</scope>
    <source>
        <strain evidence="4">78183</strain>
    </source>
</reference>
<gene>
    <name evidence="4" type="ORF">SVIM_LOCUS36411</name>
</gene>
<dbReference type="Gene3D" id="3.40.50.10140">
    <property type="entry name" value="Toll/interleukin-1 receptor homology (TIR) domain"/>
    <property type="match status" value="3"/>
</dbReference>
<dbReference type="AlphaFoldDB" id="A0A6N2K7C6"/>
<dbReference type="InterPro" id="IPR035897">
    <property type="entry name" value="Toll_tir_struct_dom_sf"/>
</dbReference>
<evidence type="ECO:0000313" key="4">
    <source>
        <dbReference type="EMBL" id="VFU23492.1"/>
    </source>
</evidence>
<feature type="domain" description="TIR" evidence="3">
    <location>
        <begin position="6"/>
        <end position="172"/>
    </location>
</feature>
<name>A0A6N2K7C6_SALVM</name>
<proteinExistence type="predicted"/>
<keyword evidence="2" id="KW-0472">Membrane</keyword>
<dbReference type="EMBL" id="CAADRP010000114">
    <property type="protein sequence ID" value="VFU23492.1"/>
    <property type="molecule type" value="Genomic_DNA"/>
</dbReference>
<dbReference type="InterPro" id="IPR000157">
    <property type="entry name" value="TIR_dom"/>
</dbReference>
<dbReference type="Pfam" id="PF01582">
    <property type="entry name" value="TIR"/>
    <property type="match status" value="3"/>
</dbReference>
<evidence type="ECO:0000256" key="2">
    <source>
        <dbReference type="SAM" id="Phobius"/>
    </source>
</evidence>
<keyword evidence="1" id="KW-0520">NAD</keyword>